<dbReference type="EMBL" id="CP015103">
    <property type="protein sequence ID" value="ASJ09481.1"/>
    <property type="molecule type" value="Genomic_DNA"/>
</dbReference>
<dbReference type="OrthoDB" id="102585at2157"/>
<gene>
    <name evidence="2" type="ORF">A3L11_09660</name>
</gene>
<dbReference type="AlphaFoldDB" id="A0A2Z2MQ43"/>
<reference evidence="2 3" key="1">
    <citation type="submission" date="2016-04" db="EMBL/GenBank/DDBJ databases">
        <title>Complete genome sequence of Thermococcus siculi type strain RG-20.</title>
        <authorList>
            <person name="Oger P.M."/>
        </authorList>
    </citation>
    <scope>NUCLEOTIDE SEQUENCE [LARGE SCALE GENOMIC DNA]</scope>
    <source>
        <strain evidence="2 3">RG-20</strain>
    </source>
</reference>
<evidence type="ECO:0000313" key="2">
    <source>
        <dbReference type="EMBL" id="ASJ09481.1"/>
    </source>
</evidence>
<feature type="coiled-coil region" evidence="1">
    <location>
        <begin position="242"/>
        <end position="269"/>
    </location>
</feature>
<accession>A0A2Z2MQ43</accession>
<keyword evidence="1" id="KW-0175">Coiled coil</keyword>
<dbReference type="GeneID" id="33318505"/>
<evidence type="ECO:0000256" key="1">
    <source>
        <dbReference type="SAM" id="Coils"/>
    </source>
</evidence>
<sequence>MLIEPTKYRDDPKKVEVLRKFFTISEGAAKMWGQLLEYTHPEGRKALEKYKEIEKKRGFGAASIVGTPVVKHDIASATKLTLWFKIFAEAAASVLDADPHDILNILLWEDVDKRLLQWKHNSEDPLGTNWDAIKTALKESEDAEELLGRKVTDEDLKKLEEIAKVTAKLVDAWVPDDEERAKAWLDFGKNYDDLKEFIEEWAKDPEKTFQYLEELREVLHKHIKKKGLQPVGSTTPEIEDNLSEIRAMLEEVIKRVDEMERRIEAIEKALKDERG</sequence>
<organism evidence="2 3">
    <name type="scientific">Thermococcus siculi</name>
    <dbReference type="NCBI Taxonomy" id="72803"/>
    <lineage>
        <taxon>Archaea</taxon>
        <taxon>Methanobacteriati</taxon>
        <taxon>Methanobacteriota</taxon>
        <taxon>Thermococci</taxon>
        <taxon>Thermococcales</taxon>
        <taxon>Thermococcaceae</taxon>
        <taxon>Thermococcus</taxon>
    </lineage>
</organism>
<proteinExistence type="predicted"/>
<dbReference type="Proteomes" id="UP000250125">
    <property type="component" value="Chromosome"/>
</dbReference>
<protein>
    <submittedName>
        <fullName evidence="2">Uncharacterized protein</fullName>
    </submittedName>
</protein>
<keyword evidence="3" id="KW-1185">Reference proteome</keyword>
<dbReference type="KEGG" id="tsl:A3L11_09660"/>
<name>A0A2Z2MQ43_9EURY</name>
<dbReference type="RefSeq" id="WP_088856709.1">
    <property type="nucleotide sequence ID" value="NZ_CP015103.1"/>
</dbReference>
<evidence type="ECO:0000313" key="3">
    <source>
        <dbReference type="Proteomes" id="UP000250125"/>
    </source>
</evidence>